<dbReference type="Proteomes" id="UP001180556">
    <property type="component" value="Unassembled WGS sequence"/>
</dbReference>
<protein>
    <submittedName>
        <fullName evidence="1">DUF6493 family protein</fullName>
    </submittedName>
</protein>
<sequence length="919" mass="98299">MNDLLTAVRAGAHREVPALVLGLDRAGRRAALAGLKELRKEARGWEWQRQDKIRKALQVAGAGCHTGAAGCADWIGGRDLRGWSRSPYPLILVALGDRDPAWLGDLARRLAAKSLDSEADFTFISELARMAGCPVPATDSLVEGWAERISTARWHARSGRVPLTGILRSDPHVTVLAPRLFEMAELPAQVGWYESADSADHWPAALSTLAAEGVLDRSQLVERCVTRLVRGGKPGDQRFFLTLLQQSGLTEDEEASRLQDWTVLAADGISVVASHAQDVLGRLDARGELSVRELAEVSGSVLFRPEKKLVRAQLMLLGKALGRDTTTAGELLPVVAEVFGNEDIALQERALKLIARHLPAADEALREELSLAAAQLGPLHRDTVTALFGAVGGEAPAEGPYEELLPPAPVLSRLDPAPRTVAELVEEVAAQLKSRSWQPATPGASAAASGISGFERALDGLVRLARTDRAELTEALQEALAGVWSVEDGIERQPEPAYMTTAYALALVVGSFLGRISGEAVAEGKRRWTGTGTCAHAALNGVLLARAWEAAGDVRTDRVPFLLATPTWHTGSLDPAELVGRLRTYRRFGATPGPADFAQALLRVCRSGEEGVAEAAADLGTPEGDRLAAWIRAGEPVAPVLRHGLTSDRPSAGNWWRRSASGVRQVLLATRERPLIQEEFPRSFHWLGRPHVPDSRDCYHWGAEQCPHWAATLPEDGETLAAWLMPDLLRTADEGPRGGAWVLPSLVETGGGAGVAMHLALAYGLGARHPEDRISAVDALLVLAARDRLDTALLGRELAVLVDHELLKVVRLADSARTAAATGAYRTVLGVLAAALPTLLAYEKAPRGLGDLLAVAAECAERCGTEEIEPIAGLAATAGRKGTSQTVRQAARLLAAFPTASPSVPEVAHEQQNTTENRR</sequence>
<reference evidence="2" key="1">
    <citation type="submission" date="2023-07" db="EMBL/GenBank/DDBJ databases">
        <title>30 novel species of actinomycetes from the DSMZ collection.</title>
        <authorList>
            <person name="Nouioui I."/>
        </authorList>
    </citation>
    <scope>NUCLEOTIDE SEQUENCE [LARGE SCALE GENOMIC DNA]</scope>
    <source>
        <strain evidence="2">DSM 40932</strain>
    </source>
</reference>
<evidence type="ECO:0000313" key="2">
    <source>
        <dbReference type="Proteomes" id="UP001180556"/>
    </source>
</evidence>
<gene>
    <name evidence="1" type="ORF">RM717_10735</name>
</gene>
<accession>A0ABU2VZG0</accession>
<organism evidence="1 2">
    <name type="scientific">Streptomyces stephensoniae</name>
    <dbReference type="NCBI Taxonomy" id="3375367"/>
    <lineage>
        <taxon>Bacteria</taxon>
        <taxon>Bacillati</taxon>
        <taxon>Actinomycetota</taxon>
        <taxon>Actinomycetes</taxon>
        <taxon>Kitasatosporales</taxon>
        <taxon>Streptomycetaceae</taxon>
        <taxon>Streptomyces</taxon>
    </lineage>
</organism>
<comment type="caution">
    <text evidence="1">The sequence shown here is derived from an EMBL/GenBank/DDBJ whole genome shotgun (WGS) entry which is preliminary data.</text>
</comment>
<proteinExistence type="predicted"/>
<dbReference type="EMBL" id="JAVRFG010000011">
    <property type="protein sequence ID" value="MDT0490982.1"/>
    <property type="molecule type" value="Genomic_DNA"/>
</dbReference>
<evidence type="ECO:0000313" key="1">
    <source>
        <dbReference type="EMBL" id="MDT0490982.1"/>
    </source>
</evidence>
<dbReference type="RefSeq" id="WP_311598529.1">
    <property type="nucleotide sequence ID" value="NZ_JAVRFG010000011.1"/>
</dbReference>
<keyword evidence="2" id="KW-1185">Reference proteome</keyword>
<name>A0ABU2VZG0_9ACTN</name>